<proteinExistence type="predicted"/>
<dbReference type="EMBL" id="GBHO01009388">
    <property type="protein sequence ID" value="JAG34216.1"/>
    <property type="molecule type" value="Transcribed_RNA"/>
</dbReference>
<evidence type="ECO:0000313" key="4">
    <source>
        <dbReference type="EMBL" id="JAG34217.1"/>
    </source>
</evidence>
<feature type="region of interest" description="Disordered" evidence="1">
    <location>
        <begin position="38"/>
        <end position="59"/>
    </location>
</feature>
<evidence type="ECO:0000313" key="2">
    <source>
        <dbReference type="EMBL" id="JAG34215.1"/>
    </source>
</evidence>
<name>A0A0A9YME4_LYGHE</name>
<organism evidence="4">
    <name type="scientific">Lygus hesperus</name>
    <name type="common">Western plant bug</name>
    <dbReference type="NCBI Taxonomy" id="30085"/>
    <lineage>
        <taxon>Eukaryota</taxon>
        <taxon>Metazoa</taxon>
        <taxon>Ecdysozoa</taxon>
        <taxon>Arthropoda</taxon>
        <taxon>Hexapoda</taxon>
        <taxon>Insecta</taxon>
        <taxon>Pterygota</taxon>
        <taxon>Neoptera</taxon>
        <taxon>Paraneoptera</taxon>
        <taxon>Hemiptera</taxon>
        <taxon>Heteroptera</taxon>
        <taxon>Panheteroptera</taxon>
        <taxon>Cimicomorpha</taxon>
        <taxon>Miridae</taxon>
        <taxon>Mirini</taxon>
        <taxon>Lygus</taxon>
    </lineage>
</organism>
<sequence length="145" mass="15939">MKKKKSNNALVYRYQGKSVSKKHTAYLTFSTTDSNNNIIHSNSNSNNSKNNSSFLTAHSSPSTSVSFLNPSLDSSFHEVEETKSEHAIRNMCEITSSDAAGTVVADNQPCMCFEAMRVAKIMLDAKHNKHSLQNVYNSNSISGTV</sequence>
<evidence type="ECO:0000256" key="1">
    <source>
        <dbReference type="SAM" id="MobiDB-lite"/>
    </source>
</evidence>
<dbReference type="EMBL" id="GBHO01009389">
    <property type="protein sequence ID" value="JAG34215.1"/>
    <property type="molecule type" value="Transcribed_RNA"/>
</dbReference>
<evidence type="ECO:0000313" key="3">
    <source>
        <dbReference type="EMBL" id="JAG34216.1"/>
    </source>
</evidence>
<dbReference type="EMBL" id="GBHO01009387">
    <property type="protein sequence ID" value="JAG34217.1"/>
    <property type="molecule type" value="Transcribed_RNA"/>
</dbReference>
<feature type="compositionally biased region" description="Low complexity" evidence="1">
    <location>
        <begin position="38"/>
        <end position="53"/>
    </location>
</feature>
<accession>A0A0A9YME4</accession>
<dbReference type="AlphaFoldDB" id="A0A0A9YME4"/>
<protein>
    <submittedName>
        <fullName evidence="4">Uncharacterized protein</fullName>
    </submittedName>
</protein>
<reference evidence="4" key="1">
    <citation type="journal article" date="2014" name="PLoS ONE">
        <title>Transcriptome-Based Identification of ABC Transporters in the Western Tarnished Plant Bug Lygus hesperus.</title>
        <authorList>
            <person name="Hull J.J."/>
            <person name="Chaney K."/>
            <person name="Geib S.M."/>
            <person name="Fabrick J.A."/>
            <person name="Brent C.S."/>
            <person name="Walsh D."/>
            <person name="Lavine L.C."/>
        </authorList>
    </citation>
    <scope>NUCLEOTIDE SEQUENCE</scope>
</reference>
<reference evidence="4" key="2">
    <citation type="submission" date="2014-07" db="EMBL/GenBank/DDBJ databases">
        <authorList>
            <person name="Hull J."/>
        </authorList>
    </citation>
    <scope>NUCLEOTIDE SEQUENCE</scope>
</reference>
<gene>
    <name evidence="4" type="ORF">CM83_23196</name>
    <name evidence="3" type="ORF">CM83_23201</name>
    <name evidence="2" type="ORF">CM83_23206</name>
</gene>